<accession>A0A859DM20</accession>
<protein>
    <recommendedName>
        <fullName evidence="6">Transporter</fullName>
    </recommendedName>
</protein>
<evidence type="ECO:0000256" key="1">
    <source>
        <dbReference type="ARBA" id="ARBA00004141"/>
    </source>
</evidence>
<dbReference type="CDD" id="cd10336">
    <property type="entry name" value="SLC6sbd_Tyt1-Like"/>
    <property type="match status" value="1"/>
</dbReference>
<evidence type="ECO:0000256" key="5">
    <source>
        <dbReference type="ARBA" id="ARBA00023136"/>
    </source>
</evidence>
<evidence type="ECO:0000313" key="8">
    <source>
        <dbReference type="EMBL" id="QKN23027.1"/>
    </source>
</evidence>
<dbReference type="RefSeq" id="WP_174192573.1">
    <property type="nucleotide sequence ID" value="NZ_CP046051.1"/>
</dbReference>
<dbReference type="PANTHER" id="PTHR42948">
    <property type="entry name" value="TRANSPORTER"/>
    <property type="match status" value="1"/>
</dbReference>
<dbReference type="PROSITE" id="PS50267">
    <property type="entry name" value="NA_NEUROTRAN_SYMP_3"/>
    <property type="match status" value="1"/>
</dbReference>
<dbReference type="InterPro" id="IPR037272">
    <property type="entry name" value="SNS_sf"/>
</dbReference>
<dbReference type="SUPFAM" id="SSF161070">
    <property type="entry name" value="SNF-like"/>
    <property type="match status" value="1"/>
</dbReference>
<name>A0A859DM20_9FIRM</name>
<evidence type="ECO:0000256" key="4">
    <source>
        <dbReference type="ARBA" id="ARBA00022989"/>
    </source>
</evidence>
<dbReference type="InterPro" id="IPR000175">
    <property type="entry name" value="Na/ntran_symport"/>
</dbReference>
<keyword evidence="5 7" id="KW-0472">Membrane</keyword>
<feature type="transmembrane region" description="Helical" evidence="7">
    <location>
        <begin position="300"/>
        <end position="326"/>
    </location>
</feature>
<dbReference type="EMBL" id="CP046051">
    <property type="protein sequence ID" value="QKN23027.1"/>
    <property type="molecule type" value="Genomic_DNA"/>
</dbReference>
<evidence type="ECO:0000256" key="2">
    <source>
        <dbReference type="ARBA" id="ARBA00022448"/>
    </source>
</evidence>
<dbReference type="PROSITE" id="PS00610">
    <property type="entry name" value="NA_NEUROTRAN_SYMP_1"/>
    <property type="match status" value="1"/>
</dbReference>
<dbReference type="GO" id="GO:0016020">
    <property type="term" value="C:membrane"/>
    <property type="evidence" value="ECO:0007669"/>
    <property type="project" value="UniProtKB-SubCell"/>
</dbReference>
<keyword evidence="2 6" id="KW-0813">Transport</keyword>
<dbReference type="Pfam" id="PF00209">
    <property type="entry name" value="SNF"/>
    <property type="match status" value="2"/>
</dbReference>
<dbReference type="Proteomes" id="UP000501316">
    <property type="component" value="Chromosome"/>
</dbReference>
<feature type="transmembrane region" description="Helical" evidence="7">
    <location>
        <begin position="174"/>
        <end position="194"/>
    </location>
</feature>
<gene>
    <name evidence="8" type="ORF">GJQ69_00140</name>
</gene>
<reference evidence="8 9" key="1">
    <citation type="submission" date="2019-11" db="EMBL/GenBank/DDBJ databases">
        <authorList>
            <person name="Ren C."/>
            <person name="Wang H."/>
            <person name="Xu Y."/>
        </authorList>
    </citation>
    <scope>NUCLEOTIDE SEQUENCE [LARGE SCALE GENOMIC DNA]</scope>
    <source>
        <strain evidence="8 9">LBM 19010</strain>
    </source>
</reference>
<evidence type="ECO:0000313" key="9">
    <source>
        <dbReference type="Proteomes" id="UP000501316"/>
    </source>
</evidence>
<evidence type="ECO:0000256" key="3">
    <source>
        <dbReference type="ARBA" id="ARBA00022692"/>
    </source>
</evidence>
<dbReference type="NCBIfam" id="NF037979">
    <property type="entry name" value="Na_transp"/>
    <property type="match status" value="1"/>
</dbReference>
<evidence type="ECO:0000256" key="6">
    <source>
        <dbReference type="RuleBase" id="RU003732"/>
    </source>
</evidence>
<keyword evidence="6" id="KW-0769">Symport</keyword>
<feature type="transmembrane region" description="Helical" evidence="7">
    <location>
        <begin position="347"/>
        <end position="368"/>
    </location>
</feature>
<dbReference type="KEGG" id="clf:GJQ69_00140"/>
<feature type="transmembrane region" description="Helical" evidence="7">
    <location>
        <begin position="89"/>
        <end position="113"/>
    </location>
</feature>
<feature type="transmembrane region" description="Helical" evidence="7">
    <location>
        <begin position="428"/>
        <end position="453"/>
    </location>
</feature>
<proteinExistence type="inferred from homology"/>
<dbReference type="InterPro" id="IPR047218">
    <property type="entry name" value="YocR/YhdH-like"/>
</dbReference>
<comment type="similarity">
    <text evidence="6">Belongs to the sodium:neurotransmitter symporter (SNF) (TC 2.A.22) family.</text>
</comment>
<feature type="transmembrane region" description="Helical" evidence="7">
    <location>
        <begin position="388"/>
        <end position="407"/>
    </location>
</feature>
<dbReference type="AlphaFoldDB" id="A0A859DM20"/>
<dbReference type="PRINTS" id="PR00176">
    <property type="entry name" value="NANEUSMPORT"/>
</dbReference>
<feature type="transmembrane region" description="Helical" evidence="7">
    <location>
        <begin position="259"/>
        <end position="280"/>
    </location>
</feature>
<keyword evidence="3 6" id="KW-0812">Transmembrane</keyword>
<dbReference type="GO" id="GO:0015293">
    <property type="term" value="F:symporter activity"/>
    <property type="evidence" value="ECO:0007669"/>
    <property type="project" value="UniProtKB-KW"/>
</dbReference>
<sequence>MEEKQKSRASFTSRIGFVMAAAGSAVGLGNIWRFPYLAAKYGGGAFLLVYIILAVTFGFSLMIVEFAIGRKTHISAIEAYGKLDHRFKWLGYLASIVPIIILPYYCVIGGWVFKYFGVFISGQAGASSKDGFFSNYIGQTAEPIVWFMVFMIATAIIVMLGVEKGVEKVSRTLMPLLLILSIVTAVYSLTLPNAMAGVKYYLIPDFSHFSVNTVLAALGQLFYSLSLAMGITVTYGSYCSKKDDLEVSSTQVDIFDTGVALLAGLTIIPAVFSFSGGSQAQLQQGPGLMFVMLPKVFSSMGFGGVIAGAAFFLLVLFAALTSSIALMETVVSIFQDKLHIGRMAASILTLAISVVLGLLSSLGFGALSGVTLFGFDFLDFFDFISNSILMPLVALFTCILVGWVVGMKTIDDEVTISSKFRREKLCNVMIKWIAPIFIILILVSSVLNSLGIIKL</sequence>
<dbReference type="PANTHER" id="PTHR42948:SF1">
    <property type="entry name" value="TRANSPORTER"/>
    <property type="match status" value="1"/>
</dbReference>
<keyword evidence="4 7" id="KW-1133">Transmembrane helix</keyword>
<evidence type="ECO:0000256" key="7">
    <source>
        <dbReference type="SAM" id="Phobius"/>
    </source>
</evidence>
<feature type="transmembrane region" description="Helical" evidence="7">
    <location>
        <begin position="12"/>
        <end position="32"/>
    </location>
</feature>
<organism evidence="8 9">
    <name type="scientific">Caproicibacterium lactatifermentans</name>
    <dbReference type="NCBI Taxonomy" id="2666138"/>
    <lineage>
        <taxon>Bacteria</taxon>
        <taxon>Bacillati</taxon>
        <taxon>Bacillota</taxon>
        <taxon>Clostridia</taxon>
        <taxon>Eubacteriales</taxon>
        <taxon>Oscillospiraceae</taxon>
        <taxon>Caproicibacterium</taxon>
    </lineage>
</organism>
<feature type="transmembrane region" description="Helical" evidence="7">
    <location>
        <begin position="144"/>
        <end position="162"/>
    </location>
</feature>
<feature type="transmembrane region" description="Helical" evidence="7">
    <location>
        <begin position="214"/>
        <end position="238"/>
    </location>
</feature>
<comment type="subcellular location">
    <subcellularLocation>
        <location evidence="1">Membrane</location>
        <topology evidence="1">Multi-pass membrane protein</topology>
    </subcellularLocation>
</comment>
<feature type="transmembrane region" description="Helical" evidence="7">
    <location>
        <begin position="44"/>
        <end position="68"/>
    </location>
</feature>